<dbReference type="Pfam" id="PF00931">
    <property type="entry name" value="NB-ARC"/>
    <property type="match status" value="1"/>
</dbReference>
<dbReference type="InterPro" id="IPR044974">
    <property type="entry name" value="Disease_R_plants"/>
</dbReference>
<protein>
    <submittedName>
        <fullName evidence="5">Uncharacterized protein</fullName>
    </submittedName>
</protein>
<dbReference type="Gene3D" id="3.40.50.300">
    <property type="entry name" value="P-loop containing nucleotide triphosphate hydrolases"/>
    <property type="match status" value="1"/>
</dbReference>
<dbReference type="SUPFAM" id="SSF52540">
    <property type="entry name" value="P-loop containing nucleoside triphosphate hydrolases"/>
    <property type="match status" value="1"/>
</dbReference>
<keyword evidence="2" id="KW-0677">Repeat</keyword>
<dbReference type="InterPro" id="IPR042197">
    <property type="entry name" value="Apaf_helical"/>
</dbReference>
<evidence type="ECO:0000259" key="3">
    <source>
        <dbReference type="Pfam" id="PF00931"/>
    </source>
</evidence>
<dbReference type="InterPro" id="IPR002182">
    <property type="entry name" value="NB-ARC"/>
</dbReference>
<accession>A0AAV1AXK0</accession>
<keyword evidence="6" id="KW-1185">Reference proteome</keyword>
<dbReference type="PANTHER" id="PTHR11017">
    <property type="entry name" value="LEUCINE-RICH REPEAT-CONTAINING PROTEIN"/>
    <property type="match status" value="1"/>
</dbReference>
<dbReference type="Pfam" id="PF23282">
    <property type="entry name" value="WHD_ROQ1"/>
    <property type="match status" value="1"/>
</dbReference>
<dbReference type="Proteomes" id="UP001157006">
    <property type="component" value="Chromosome 5"/>
</dbReference>
<feature type="domain" description="NB-ARC" evidence="3">
    <location>
        <begin position="28"/>
        <end position="110"/>
    </location>
</feature>
<evidence type="ECO:0000256" key="1">
    <source>
        <dbReference type="ARBA" id="ARBA00022614"/>
    </source>
</evidence>
<dbReference type="InterPro" id="IPR058192">
    <property type="entry name" value="WHD_ROQ1-like"/>
</dbReference>
<dbReference type="GO" id="GO:0006952">
    <property type="term" value="P:defense response"/>
    <property type="evidence" value="ECO:0007669"/>
    <property type="project" value="InterPro"/>
</dbReference>
<name>A0AAV1AXK0_VICFA</name>
<reference evidence="5 6" key="1">
    <citation type="submission" date="2023-01" db="EMBL/GenBank/DDBJ databases">
        <authorList>
            <person name="Kreplak J."/>
        </authorList>
    </citation>
    <scope>NUCLEOTIDE SEQUENCE [LARGE SCALE GENOMIC DNA]</scope>
</reference>
<dbReference type="GO" id="GO:0043531">
    <property type="term" value="F:ADP binding"/>
    <property type="evidence" value="ECO:0007669"/>
    <property type="project" value="InterPro"/>
</dbReference>
<feature type="domain" description="Disease resistance protein Roq1-like winged-helix" evidence="4">
    <location>
        <begin position="183"/>
        <end position="251"/>
    </location>
</feature>
<dbReference type="EMBL" id="OX451740">
    <property type="protein sequence ID" value="CAI8613794.1"/>
    <property type="molecule type" value="Genomic_DNA"/>
</dbReference>
<evidence type="ECO:0000259" key="4">
    <source>
        <dbReference type="Pfam" id="PF23282"/>
    </source>
</evidence>
<sequence length="264" mass="30434">MVKFLYSNNFFLISTKQKKITIDTVESGKLILQEKLCKKRIFLVLDNVKELDQLNALCGSLKCFGQGSKIIITTKDLHVLHTHKVSCVYEIEALDQYESLQLFSWHAFKEPSPMNGFVDLSRDFIEYSGEVPLVLQVIASFLLTRRSKIEWKSVLEKLKCIPKDNVAEKLRISYDGLRDNDIKEIFLDIAVFFIGMDQKDATKILKDSGHFVDIGMSVLVQQSLVTVDRNKKIGMHDLLEDMASEIIRRKSESVAKVRYRFSRF</sequence>
<dbReference type="InterPro" id="IPR027417">
    <property type="entry name" value="P-loop_NTPase"/>
</dbReference>
<organism evidence="5 6">
    <name type="scientific">Vicia faba</name>
    <name type="common">Broad bean</name>
    <name type="synonym">Faba vulgaris</name>
    <dbReference type="NCBI Taxonomy" id="3906"/>
    <lineage>
        <taxon>Eukaryota</taxon>
        <taxon>Viridiplantae</taxon>
        <taxon>Streptophyta</taxon>
        <taxon>Embryophyta</taxon>
        <taxon>Tracheophyta</taxon>
        <taxon>Spermatophyta</taxon>
        <taxon>Magnoliopsida</taxon>
        <taxon>eudicotyledons</taxon>
        <taxon>Gunneridae</taxon>
        <taxon>Pentapetalae</taxon>
        <taxon>rosids</taxon>
        <taxon>fabids</taxon>
        <taxon>Fabales</taxon>
        <taxon>Fabaceae</taxon>
        <taxon>Papilionoideae</taxon>
        <taxon>50 kb inversion clade</taxon>
        <taxon>NPAAA clade</taxon>
        <taxon>Hologalegina</taxon>
        <taxon>IRL clade</taxon>
        <taxon>Fabeae</taxon>
        <taxon>Vicia</taxon>
    </lineage>
</organism>
<dbReference type="InterPro" id="IPR036390">
    <property type="entry name" value="WH_DNA-bd_sf"/>
</dbReference>
<evidence type="ECO:0000256" key="2">
    <source>
        <dbReference type="ARBA" id="ARBA00022737"/>
    </source>
</evidence>
<evidence type="ECO:0000313" key="5">
    <source>
        <dbReference type="EMBL" id="CAI8613794.1"/>
    </source>
</evidence>
<keyword evidence="1" id="KW-0433">Leucine-rich repeat</keyword>
<proteinExistence type="predicted"/>
<gene>
    <name evidence="5" type="ORF">VFH_V097800</name>
</gene>
<dbReference type="PANTHER" id="PTHR11017:SF271">
    <property type="entry name" value="DISEASE RESISTANCE PROTEIN (TIR-NBS-LRR CLASS) FAMILY"/>
    <property type="match status" value="1"/>
</dbReference>
<dbReference type="AlphaFoldDB" id="A0AAV1AXK0"/>
<dbReference type="SUPFAM" id="SSF46785">
    <property type="entry name" value="Winged helix' DNA-binding domain"/>
    <property type="match status" value="1"/>
</dbReference>
<evidence type="ECO:0000313" key="6">
    <source>
        <dbReference type="Proteomes" id="UP001157006"/>
    </source>
</evidence>
<dbReference type="Gene3D" id="1.10.8.430">
    <property type="entry name" value="Helical domain of apoptotic protease-activating factors"/>
    <property type="match status" value="1"/>
</dbReference>